<name>A0A517YUK6_9BACT</name>
<evidence type="ECO:0000256" key="3">
    <source>
        <dbReference type="ARBA" id="ARBA00023315"/>
    </source>
</evidence>
<keyword evidence="2 4" id="KW-0808">Transferase</keyword>
<keyword evidence="3 4" id="KW-0012">Acyltransferase</keyword>
<dbReference type="Proteomes" id="UP000317369">
    <property type="component" value="Chromosome"/>
</dbReference>
<dbReference type="Gene3D" id="3.40.630.70">
    <property type="entry name" value="Leucyl/phenylalanyl-tRNA-protein transferase, C-terminal domain"/>
    <property type="match status" value="1"/>
</dbReference>
<dbReference type="InterPro" id="IPR004616">
    <property type="entry name" value="Leu/Phe-tRNA_Trfase"/>
</dbReference>
<reference evidence="5 6" key="1">
    <citation type="submission" date="2019-02" db="EMBL/GenBank/DDBJ databases">
        <title>Deep-cultivation of Planctomycetes and their phenomic and genomic characterization uncovers novel biology.</title>
        <authorList>
            <person name="Wiegand S."/>
            <person name="Jogler M."/>
            <person name="Boedeker C."/>
            <person name="Pinto D."/>
            <person name="Vollmers J."/>
            <person name="Rivas-Marin E."/>
            <person name="Kohn T."/>
            <person name="Peeters S.H."/>
            <person name="Heuer A."/>
            <person name="Rast P."/>
            <person name="Oberbeckmann S."/>
            <person name="Bunk B."/>
            <person name="Jeske O."/>
            <person name="Meyerdierks A."/>
            <person name="Storesund J.E."/>
            <person name="Kallscheuer N."/>
            <person name="Luecker S."/>
            <person name="Lage O.M."/>
            <person name="Pohl T."/>
            <person name="Merkel B.J."/>
            <person name="Hornburger P."/>
            <person name="Mueller R.-W."/>
            <person name="Bruemmer F."/>
            <person name="Labrenz M."/>
            <person name="Spormann A.M."/>
            <person name="Op den Camp H."/>
            <person name="Overmann J."/>
            <person name="Amann R."/>
            <person name="Jetten M.S.M."/>
            <person name="Mascher T."/>
            <person name="Medema M.H."/>
            <person name="Devos D.P."/>
            <person name="Kaster A.-K."/>
            <person name="Ovreas L."/>
            <person name="Rohde M."/>
            <person name="Galperin M.Y."/>
            <person name="Jogler C."/>
        </authorList>
    </citation>
    <scope>NUCLEOTIDE SEQUENCE [LARGE SCALE GENOMIC DNA]</scope>
    <source>
        <strain evidence="5 6">KS4</strain>
    </source>
</reference>
<keyword evidence="1 4" id="KW-0963">Cytoplasm</keyword>
<evidence type="ECO:0000256" key="2">
    <source>
        <dbReference type="ARBA" id="ARBA00022679"/>
    </source>
</evidence>
<dbReference type="PANTHER" id="PTHR30098">
    <property type="entry name" value="LEUCYL/PHENYLALANYL-TRNA--PROTEIN TRANSFERASE"/>
    <property type="match status" value="1"/>
</dbReference>
<comment type="catalytic activity">
    <reaction evidence="4">
        <text>N-terminal L-lysyl-[protein] + L-leucyl-tRNA(Leu) = N-terminal L-leucyl-L-lysyl-[protein] + tRNA(Leu) + H(+)</text>
        <dbReference type="Rhea" id="RHEA:12340"/>
        <dbReference type="Rhea" id="RHEA-COMP:9613"/>
        <dbReference type="Rhea" id="RHEA-COMP:9622"/>
        <dbReference type="Rhea" id="RHEA-COMP:12670"/>
        <dbReference type="Rhea" id="RHEA-COMP:12671"/>
        <dbReference type="ChEBI" id="CHEBI:15378"/>
        <dbReference type="ChEBI" id="CHEBI:65249"/>
        <dbReference type="ChEBI" id="CHEBI:78442"/>
        <dbReference type="ChEBI" id="CHEBI:78494"/>
        <dbReference type="ChEBI" id="CHEBI:133043"/>
        <dbReference type="EC" id="2.3.2.6"/>
    </reaction>
</comment>
<keyword evidence="6" id="KW-1185">Reference proteome</keyword>
<evidence type="ECO:0000313" key="5">
    <source>
        <dbReference type="EMBL" id="QDU33897.1"/>
    </source>
</evidence>
<dbReference type="EMBL" id="CP036425">
    <property type="protein sequence ID" value="QDU33897.1"/>
    <property type="molecule type" value="Genomic_DNA"/>
</dbReference>
<sequence length="223" mass="25566">MVWVMDEEVITSDLLLHAYCAGAFPMGDPETGEVHWYSPDPRAIQPIDEGFYIPRRLGRTVRSGKFEVSYDRAFRLVMEQCALPREGREETWITEPILEVYGDLFSRGFAHSVEVWLPVEDSDIVDACLKDVEGHRWLAGGLYGVAIGRAFFGESMFSNARDGSKVALVETVEHLRRRGFELFDVQFVNPHIEQFGVREIGRDDYMKQLQEAIVKPGYWRDVS</sequence>
<comment type="catalytic activity">
    <reaction evidence="4">
        <text>L-phenylalanyl-tRNA(Phe) + an N-terminal L-alpha-aminoacyl-[protein] = an N-terminal L-phenylalanyl-L-alpha-aminoacyl-[protein] + tRNA(Phe)</text>
        <dbReference type="Rhea" id="RHEA:43632"/>
        <dbReference type="Rhea" id="RHEA-COMP:9668"/>
        <dbReference type="Rhea" id="RHEA-COMP:9699"/>
        <dbReference type="Rhea" id="RHEA-COMP:10636"/>
        <dbReference type="Rhea" id="RHEA-COMP:10637"/>
        <dbReference type="ChEBI" id="CHEBI:78442"/>
        <dbReference type="ChEBI" id="CHEBI:78531"/>
        <dbReference type="ChEBI" id="CHEBI:78597"/>
        <dbReference type="ChEBI" id="CHEBI:83561"/>
        <dbReference type="EC" id="2.3.2.6"/>
    </reaction>
</comment>
<dbReference type="Pfam" id="PF03588">
    <property type="entry name" value="Leu_Phe_trans"/>
    <property type="match status" value="1"/>
</dbReference>
<accession>A0A517YUK6</accession>
<dbReference type="NCBIfam" id="TIGR00667">
    <property type="entry name" value="aat"/>
    <property type="match status" value="1"/>
</dbReference>
<comment type="catalytic activity">
    <reaction evidence="4">
        <text>N-terminal L-arginyl-[protein] + L-leucyl-tRNA(Leu) = N-terminal L-leucyl-L-arginyl-[protein] + tRNA(Leu) + H(+)</text>
        <dbReference type="Rhea" id="RHEA:50416"/>
        <dbReference type="Rhea" id="RHEA-COMP:9613"/>
        <dbReference type="Rhea" id="RHEA-COMP:9622"/>
        <dbReference type="Rhea" id="RHEA-COMP:12672"/>
        <dbReference type="Rhea" id="RHEA-COMP:12673"/>
        <dbReference type="ChEBI" id="CHEBI:15378"/>
        <dbReference type="ChEBI" id="CHEBI:64719"/>
        <dbReference type="ChEBI" id="CHEBI:78442"/>
        <dbReference type="ChEBI" id="CHEBI:78494"/>
        <dbReference type="ChEBI" id="CHEBI:133044"/>
        <dbReference type="EC" id="2.3.2.6"/>
    </reaction>
</comment>
<dbReference type="InterPro" id="IPR042203">
    <property type="entry name" value="Leu/Phe-tRNA_Trfase_C"/>
</dbReference>
<dbReference type="GO" id="GO:0005737">
    <property type="term" value="C:cytoplasm"/>
    <property type="evidence" value="ECO:0007669"/>
    <property type="project" value="UniProtKB-SubCell"/>
</dbReference>
<dbReference type="SUPFAM" id="SSF55729">
    <property type="entry name" value="Acyl-CoA N-acyltransferases (Nat)"/>
    <property type="match status" value="1"/>
</dbReference>
<comment type="subcellular location">
    <subcellularLocation>
        <location evidence="4">Cytoplasm</location>
    </subcellularLocation>
</comment>
<gene>
    <name evidence="4 5" type="primary">aat</name>
    <name evidence="5" type="ORF">KS4_19570</name>
</gene>
<dbReference type="PANTHER" id="PTHR30098:SF2">
    <property type="entry name" value="LEUCYL_PHENYLALANYL-TRNA--PROTEIN TRANSFERASE"/>
    <property type="match status" value="1"/>
</dbReference>
<organism evidence="5 6">
    <name type="scientific">Poriferisphaera corsica</name>
    <dbReference type="NCBI Taxonomy" id="2528020"/>
    <lineage>
        <taxon>Bacteria</taxon>
        <taxon>Pseudomonadati</taxon>
        <taxon>Planctomycetota</taxon>
        <taxon>Phycisphaerae</taxon>
        <taxon>Phycisphaerales</taxon>
        <taxon>Phycisphaeraceae</taxon>
        <taxon>Poriferisphaera</taxon>
    </lineage>
</organism>
<comment type="similarity">
    <text evidence="4">Belongs to the L/F-transferase family.</text>
</comment>
<dbReference type="InterPro" id="IPR016181">
    <property type="entry name" value="Acyl_CoA_acyltransferase"/>
</dbReference>
<proteinExistence type="inferred from homology"/>
<dbReference type="KEGG" id="pcor:KS4_19570"/>
<dbReference type="EC" id="2.3.2.6" evidence="4"/>
<dbReference type="GO" id="GO:0008914">
    <property type="term" value="F:leucyl-tRNA--protein transferase activity"/>
    <property type="evidence" value="ECO:0007669"/>
    <property type="project" value="UniProtKB-UniRule"/>
</dbReference>
<dbReference type="AlphaFoldDB" id="A0A517YUK6"/>
<evidence type="ECO:0000256" key="1">
    <source>
        <dbReference type="ARBA" id="ARBA00022490"/>
    </source>
</evidence>
<evidence type="ECO:0000256" key="4">
    <source>
        <dbReference type="HAMAP-Rule" id="MF_00688"/>
    </source>
</evidence>
<dbReference type="GO" id="GO:0030163">
    <property type="term" value="P:protein catabolic process"/>
    <property type="evidence" value="ECO:0007669"/>
    <property type="project" value="UniProtKB-UniRule"/>
</dbReference>
<comment type="function">
    <text evidence="4">Functions in the N-end rule pathway of protein degradation where it conjugates Leu, Phe and, less efficiently, Met from aminoacyl-tRNAs to the N-termini of proteins containing an N-terminal arginine or lysine.</text>
</comment>
<evidence type="ECO:0000313" key="6">
    <source>
        <dbReference type="Proteomes" id="UP000317369"/>
    </source>
</evidence>
<dbReference type="HAMAP" id="MF_00688">
    <property type="entry name" value="Leu_Phe_trans"/>
    <property type="match status" value="1"/>
</dbReference>
<protein>
    <recommendedName>
        <fullName evidence="4">Leucyl/phenylalanyl-tRNA--protein transferase</fullName>
        <ecNumber evidence="4">2.3.2.6</ecNumber>
    </recommendedName>
    <alternativeName>
        <fullName evidence="4">L/F-transferase</fullName>
    </alternativeName>
    <alternativeName>
        <fullName evidence="4">Leucyltransferase</fullName>
    </alternativeName>
    <alternativeName>
        <fullName evidence="4">Phenyalanyltransferase</fullName>
    </alternativeName>
</protein>